<accession>A0ABQ5D5J6</accession>
<sequence length="105" mass="12104">MMMQQPRLHGGVDMITALIKPIDSFGFNNLHIFLNLDMIEVDLPSYEGKPIPFKEALAVRLNLFKPSLVRVQDFLEKRPQRLLPRINDLVHKLKESGKTAYLIYG</sequence>
<comment type="caution">
    <text evidence="1">The sequence shown here is derived from an EMBL/GenBank/DDBJ whole genome shotgun (WGS) entry which is preliminary data.</text>
</comment>
<evidence type="ECO:0000313" key="2">
    <source>
        <dbReference type="Proteomes" id="UP001151760"/>
    </source>
</evidence>
<gene>
    <name evidence="1" type="ORF">Tco_0924081</name>
</gene>
<dbReference type="Proteomes" id="UP001151760">
    <property type="component" value="Unassembled WGS sequence"/>
</dbReference>
<keyword evidence="2" id="KW-1185">Reference proteome</keyword>
<name>A0ABQ5D5J6_9ASTR</name>
<protein>
    <submittedName>
        <fullName evidence="1">Uncharacterized protein</fullName>
    </submittedName>
</protein>
<evidence type="ECO:0000313" key="1">
    <source>
        <dbReference type="EMBL" id="GJT33662.1"/>
    </source>
</evidence>
<dbReference type="EMBL" id="BQNB010014897">
    <property type="protein sequence ID" value="GJT33662.1"/>
    <property type="molecule type" value="Genomic_DNA"/>
</dbReference>
<reference evidence="1" key="2">
    <citation type="submission" date="2022-01" db="EMBL/GenBank/DDBJ databases">
        <authorList>
            <person name="Yamashiro T."/>
            <person name="Shiraishi A."/>
            <person name="Satake H."/>
            <person name="Nakayama K."/>
        </authorList>
    </citation>
    <scope>NUCLEOTIDE SEQUENCE</scope>
</reference>
<reference evidence="1" key="1">
    <citation type="journal article" date="2022" name="Int. J. Mol. Sci.">
        <title>Draft Genome of Tanacetum Coccineum: Genomic Comparison of Closely Related Tanacetum-Family Plants.</title>
        <authorList>
            <person name="Yamashiro T."/>
            <person name="Shiraishi A."/>
            <person name="Nakayama K."/>
            <person name="Satake H."/>
        </authorList>
    </citation>
    <scope>NUCLEOTIDE SEQUENCE</scope>
</reference>
<proteinExistence type="predicted"/>
<organism evidence="1 2">
    <name type="scientific">Tanacetum coccineum</name>
    <dbReference type="NCBI Taxonomy" id="301880"/>
    <lineage>
        <taxon>Eukaryota</taxon>
        <taxon>Viridiplantae</taxon>
        <taxon>Streptophyta</taxon>
        <taxon>Embryophyta</taxon>
        <taxon>Tracheophyta</taxon>
        <taxon>Spermatophyta</taxon>
        <taxon>Magnoliopsida</taxon>
        <taxon>eudicotyledons</taxon>
        <taxon>Gunneridae</taxon>
        <taxon>Pentapetalae</taxon>
        <taxon>asterids</taxon>
        <taxon>campanulids</taxon>
        <taxon>Asterales</taxon>
        <taxon>Asteraceae</taxon>
        <taxon>Asteroideae</taxon>
        <taxon>Anthemideae</taxon>
        <taxon>Anthemidinae</taxon>
        <taxon>Tanacetum</taxon>
    </lineage>
</organism>